<reference evidence="2" key="1">
    <citation type="submission" date="2016-01" db="EMBL/GenBank/DDBJ databases">
        <authorList>
            <person name="Mitreva M."/>
            <person name="Pepin K.H."/>
            <person name="Mihindukulasuriya K.A."/>
            <person name="Fulton R."/>
            <person name="Fronick C."/>
            <person name="O'Laughlin M."/>
            <person name="Miner T."/>
            <person name="Herter B."/>
            <person name="Rosa B.A."/>
            <person name="Cordes M."/>
            <person name="Tomlinson C."/>
            <person name="Wollam A."/>
            <person name="Palsikar V.B."/>
            <person name="Mardis E.R."/>
            <person name="Wilson R.K."/>
        </authorList>
    </citation>
    <scope>NUCLEOTIDE SEQUENCE [LARGE SCALE GENOMIC DNA]</scope>
    <source>
        <strain evidence="2">DNF00896</strain>
    </source>
</reference>
<evidence type="ECO:0000313" key="1">
    <source>
        <dbReference type="EMBL" id="KXB55033.1"/>
    </source>
</evidence>
<proteinExistence type="predicted"/>
<comment type="caution">
    <text evidence="1">The sequence shown here is derived from an EMBL/GenBank/DDBJ whole genome shotgun (WGS) entry which is preliminary data.</text>
</comment>
<protein>
    <submittedName>
        <fullName evidence="1">Uncharacterized protein</fullName>
    </submittedName>
</protein>
<dbReference type="RefSeq" id="WP_060931815.1">
    <property type="nucleotide sequence ID" value="NZ_KQ959840.1"/>
</dbReference>
<keyword evidence="2" id="KW-1185">Reference proteome</keyword>
<dbReference type="STRING" id="467210.HMPREF1866_02206"/>
<organism evidence="1 2">
    <name type="scientific">Lachnoanaerobaculum saburreum</name>
    <dbReference type="NCBI Taxonomy" id="467210"/>
    <lineage>
        <taxon>Bacteria</taxon>
        <taxon>Bacillati</taxon>
        <taxon>Bacillota</taxon>
        <taxon>Clostridia</taxon>
        <taxon>Lachnospirales</taxon>
        <taxon>Lachnospiraceae</taxon>
        <taxon>Lachnoanaerobaculum</taxon>
    </lineage>
</organism>
<dbReference type="AlphaFoldDB" id="A0A133ZHV5"/>
<dbReference type="PATRIC" id="fig|467210.3.peg.2184"/>
<sequence>MNYSYFSESEFKILLCACGADQIYIPTSGKAITQSKYNEGIFSLLKRELIFRDGDEFIVSDNIKEEFYPIKDAVEVLEVEDLPNYQNIVLYITKERTTVAQISKTLDFYIRLASIKTADIMEYLKDSTEYKDFVCVKRYGKVCKNIRIDLNSHCNIVDCIRSSDNMEEKW</sequence>
<evidence type="ECO:0000313" key="2">
    <source>
        <dbReference type="Proteomes" id="UP000070394"/>
    </source>
</evidence>
<name>A0A133ZHV5_9FIRM</name>
<dbReference type="EMBL" id="LSDA01000121">
    <property type="protein sequence ID" value="KXB55033.1"/>
    <property type="molecule type" value="Genomic_DNA"/>
</dbReference>
<gene>
    <name evidence="1" type="ORF">HMPREF1866_02206</name>
</gene>
<accession>A0A133ZHV5</accession>
<dbReference type="Proteomes" id="UP000070394">
    <property type="component" value="Unassembled WGS sequence"/>
</dbReference>